<name>A0A0S3SXK1_PHAAN</name>
<dbReference type="GO" id="GO:0006952">
    <property type="term" value="P:defense response"/>
    <property type="evidence" value="ECO:0007669"/>
    <property type="project" value="InterPro"/>
</dbReference>
<gene>
    <name evidence="1" type="primary">Vigan.09G097600</name>
    <name evidence="1" type="ORF">VIGAN_09097600</name>
</gene>
<reference evidence="1 2" key="1">
    <citation type="journal article" date="2015" name="Sci. Rep.">
        <title>The power of single molecule real-time sequencing technology in the de novo assembly of a eukaryotic genome.</title>
        <authorList>
            <person name="Sakai H."/>
            <person name="Naito K."/>
            <person name="Ogiso-Tanaka E."/>
            <person name="Takahashi Y."/>
            <person name="Iseki K."/>
            <person name="Muto C."/>
            <person name="Satou K."/>
            <person name="Teruya K."/>
            <person name="Shiroma A."/>
            <person name="Shimoji M."/>
            <person name="Hirano T."/>
            <person name="Itoh T."/>
            <person name="Kaga A."/>
            <person name="Tomooka N."/>
        </authorList>
    </citation>
    <scope>NUCLEOTIDE SEQUENCE [LARGE SCALE GENOMIC DNA]</scope>
    <source>
        <strain evidence="2">cv. Shumari</strain>
    </source>
</reference>
<dbReference type="OrthoDB" id="1733683at2759"/>
<sequence>MKRLRLLQLDHVQLVGDYGYLSKELRWICWKGFPSRYIPNNFHMTNVIAIDLKHSHLQLVWKQARDYQVLNN</sequence>
<dbReference type="Proteomes" id="UP000291084">
    <property type="component" value="Chromosome 9"/>
</dbReference>
<dbReference type="AlphaFoldDB" id="A0A0S3SXK1"/>
<organism evidence="1 2">
    <name type="scientific">Vigna angularis var. angularis</name>
    <dbReference type="NCBI Taxonomy" id="157739"/>
    <lineage>
        <taxon>Eukaryota</taxon>
        <taxon>Viridiplantae</taxon>
        <taxon>Streptophyta</taxon>
        <taxon>Embryophyta</taxon>
        <taxon>Tracheophyta</taxon>
        <taxon>Spermatophyta</taxon>
        <taxon>Magnoliopsida</taxon>
        <taxon>eudicotyledons</taxon>
        <taxon>Gunneridae</taxon>
        <taxon>Pentapetalae</taxon>
        <taxon>rosids</taxon>
        <taxon>fabids</taxon>
        <taxon>Fabales</taxon>
        <taxon>Fabaceae</taxon>
        <taxon>Papilionoideae</taxon>
        <taxon>50 kb inversion clade</taxon>
        <taxon>NPAAA clade</taxon>
        <taxon>indigoferoid/millettioid clade</taxon>
        <taxon>Phaseoleae</taxon>
        <taxon>Vigna</taxon>
    </lineage>
</organism>
<dbReference type="PANTHER" id="PTHR11017:SF560">
    <property type="entry name" value="RESISTANCE PROTEIN (TIR-NBS-LRR CLASS), PUTATIVE-RELATED"/>
    <property type="match status" value="1"/>
</dbReference>
<dbReference type="EMBL" id="AP015042">
    <property type="protein sequence ID" value="BAT97513.1"/>
    <property type="molecule type" value="Genomic_DNA"/>
</dbReference>
<evidence type="ECO:0000313" key="1">
    <source>
        <dbReference type="EMBL" id="BAT97513.1"/>
    </source>
</evidence>
<evidence type="ECO:0000313" key="2">
    <source>
        <dbReference type="Proteomes" id="UP000291084"/>
    </source>
</evidence>
<keyword evidence="2" id="KW-1185">Reference proteome</keyword>
<dbReference type="PANTHER" id="PTHR11017">
    <property type="entry name" value="LEUCINE-RICH REPEAT-CONTAINING PROTEIN"/>
    <property type="match status" value="1"/>
</dbReference>
<protein>
    <submittedName>
        <fullName evidence="1">Uncharacterized protein</fullName>
    </submittedName>
</protein>
<proteinExistence type="predicted"/>
<accession>A0A0S3SXK1</accession>
<dbReference type="InterPro" id="IPR044974">
    <property type="entry name" value="Disease_R_plants"/>
</dbReference>